<accession>A0A0F7KCC1</accession>
<dbReference type="InterPro" id="IPR023393">
    <property type="entry name" value="START-like_dom_sf"/>
</dbReference>
<dbReference type="EMBL" id="VNHT01000143">
    <property type="protein sequence ID" value="TYP69649.1"/>
    <property type="molecule type" value="Genomic_DNA"/>
</dbReference>
<dbReference type="CDD" id="cd07821">
    <property type="entry name" value="PYR_PYL_RCAR_like"/>
    <property type="match status" value="1"/>
</dbReference>
<dbReference type="PATRIC" id="fig|44574.3.peg.1110"/>
<dbReference type="EMBL" id="CP011451">
    <property type="protein sequence ID" value="AKH37246.1"/>
    <property type="molecule type" value="Genomic_DNA"/>
</dbReference>
<dbReference type="Proteomes" id="UP000324176">
    <property type="component" value="Unassembled WGS sequence"/>
</dbReference>
<evidence type="ECO:0000313" key="4">
    <source>
        <dbReference type="Proteomes" id="UP000324176"/>
    </source>
</evidence>
<dbReference type="Pfam" id="PF10604">
    <property type="entry name" value="Polyketide_cyc2"/>
    <property type="match status" value="1"/>
</dbReference>
<dbReference type="InterPro" id="IPR019587">
    <property type="entry name" value="Polyketide_cyclase/dehydratase"/>
</dbReference>
<dbReference type="Gene3D" id="3.30.530.20">
    <property type="match status" value="1"/>
</dbReference>
<protein>
    <submittedName>
        <fullName evidence="1 2">Polyketide cyclase</fullName>
    </submittedName>
</protein>
<dbReference type="OrthoDB" id="1364128at2"/>
<dbReference type="PANTHER" id="PTHR39332:SF7">
    <property type="entry name" value="SRPBCC FAMILY PROTEIN"/>
    <property type="match status" value="1"/>
</dbReference>
<dbReference type="KEGG" id="nco:AAW31_04590"/>
<dbReference type="Proteomes" id="UP000034156">
    <property type="component" value="Chromosome"/>
</dbReference>
<organism evidence="1 3">
    <name type="scientific">Nitrosomonas communis</name>
    <dbReference type="NCBI Taxonomy" id="44574"/>
    <lineage>
        <taxon>Bacteria</taxon>
        <taxon>Pseudomonadati</taxon>
        <taxon>Pseudomonadota</taxon>
        <taxon>Betaproteobacteria</taxon>
        <taxon>Nitrosomonadales</taxon>
        <taxon>Nitrosomonadaceae</taxon>
        <taxon>Nitrosomonas</taxon>
    </lineage>
</organism>
<gene>
    <name evidence="1" type="ORF">AAW31_04590</name>
    <name evidence="2" type="ORF">BCL69_11432</name>
</gene>
<keyword evidence="3" id="KW-1185">Reference proteome</keyword>
<dbReference type="AlphaFoldDB" id="A0A0F7KCC1"/>
<dbReference type="PANTHER" id="PTHR39332">
    <property type="entry name" value="BLL4707 PROTEIN"/>
    <property type="match status" value="1"/>
</dbReference>
<proteinExistence type="predicted"/>
<evidence type="ECO:0000313" key="1">
    <source>
        <dbReference type="EMBL" id="AKH37246.1"/>
    </source>
</evidence>
<reference evidence="1 3" key="2">
    <citation type="journal article" date="2016" name="Genome Announc.">
        <title>Genome Sequence of Nitrosomonas communis Strain Nm2, a Mesophilic Ammonia-Oxidizing Bacterium Isolated from Mediterranean Soil.</title>
        <authorList>
            <person name="Kozlowski J.A."/>
            <person name="Kits K.D."/>
            <person name="Stein L.Y."/>
        </authorList>
    </citation>
    <scope>NUCLEOTIDE SEQUENCE [LARGE SCALE GENOMIC DNA]</scope>
    <source>
        <strain evidence="1 3">Nm2</strain>
    </source>
</reference>
<sequence length="145" mass="16260">MPSVYNSIVINAPIEVVWKRISDFHDFSWAPSIIKQCENVGSMGGTSVGAKRLLNGSFLDTLIAYSSLDHRITYSIDNAPPPISPENIRNYVGDLHLLPITSEGKTFVEWSGRWESNETEAIKFMNDMYIKLLEDLAAQFNSMSS</sequence>
<reference evidence="2 4" key="3">
    <citation type="submission" date="2019-07" db="EMBL/GenBank/DDBJ databases">
        <title>Active sludge and wastewater microbial communities from Klosterneuburg, Austria.</title>
        <authorList>
            <person name="Wagner M."/>
        </authorList>
    </citation>
    <scope>NUCLEOTIDE SEQUENCE [LARGE SCALE GENOMIC DNA]</scope>
    <source>
        <strain evidence="2 4">Nm2</strain>
    </source>
</reference>
<evidence type="ECO:0000313" key="2">
    <source>
        <dbReference type="EMBL" id="TYP69649.1"/>
    </source>
</evidence>
<reference evidence="3" key="1">
    <citation type="submission" date="2015-05" db="EMBL/GenBank/DDBJ databases">
        <title>Draft genome of Nitrosomonas communis strain Nm2.</title>
        <authorList>
            <person name="Kozlowski J.A."/>
            <person name="Kits K.D."/>
            <person name="Stein L.Y."/>
        </authorList>
    </citation>
    <scope>NUCLEOTIDE SEQUENCE [LARGE SCALE GENOMIC DNA]</scope>
    <source>
        <strain evidence="3">Nm2</strain>
    </source>
</reference>
<evidence type="ECO:0000313" key="3">
    <source>
        <dbReference type="Proteomes" id="UP000034156"/>
    </source>
</evidence>
<dbReference type="RefSeq" id="WP_046849338.1">
    <property type="nucleotide sequence ID" value="NZ_CBDIPD010000050.1"/>
</dbReference>
<name>A0A0F7KCC1_9PROT</name>
<dbReference type="SUPFAM" id="SSF55961">
    <property type="entry name" value="Bet v1-like"/>
    <property type="match status" value="1"/>
</dbReference>